<dbReference type="EMBL" id="FYDG01000011">
    <property type="protein sequence ID" value="SNB79313.1"/>
    <property type="molecule type" value="Genomic_DNA"/>
</dbReference>
<reference evidence="2" key="1">
    <citation type="submission" date="2017-06" db="EMBL/GenBank/DDBJ databases">
        <authorList>
            <person name="Varghese N."/>
            <person name="Submissions S."/>
        </authorList>
    </citation>
    <scope>NUCLEOTIDE SEQUENCE [LARGE SCALE GENOMIC DNA]</scope>
    <source>
        <strain evidence="2">DSM 137</strain>
    </source>
</reference>
<protein>
    <submittedName>
        <fullName evidence="1">P2-like prophage tail protein X</fullName>
    </submittedName>
</protein>
<dbReference type="RefSeq" id="WP_088521778.1">
    <property type="nucleotide sequence ID" value="NZ_FYDG01000011.1"/>
</dbReference>
<gene>
    <name evidence="1" type="ORF">SAMN06265338_1113</name>
</gene>
<evidence type="ECO:0000313" key="2">
    <source>
        <dbReference type="Proteomes" id="UP000198418"/>
    </source>
</evidence>
<dbReference type="Proteomes" id="UP000198418">
    <property type="component" value="Unassembled WGS sequence"/>
</dbReference>
<name>A0A212S2C7_RHOAC</name>
<sequence>MATEILTFNGSTPLDLLLWRRYGRDVVGLVEQTLVANPHLAGLGVCPPRGTKVLVTVPAAQQETATRTVSLYD</sequence>
<organism evidence="1 2">
    <name type="scientific">Rhodoblastus acidophilus</name>
    <name type="common">Rhodopseudomonas acidophila</name>
    <dbReference type="NCBI Taxonomy" id="1074"/>
    <lineage>
        <taxon>Bacteria</taxon>
        <taxon>Pseudomonadati</taxon>
        <taxon>Pseudomonadota</taxon>
        <taxon>Alphaproteobacteria</taxon>
        <taxon>Hyphomicrobiales</taxon>
        <taxon>Rhodoblastaceae</taxon>
        <taxon>Rhodoblastus</taxon>
    </lineage>
</organism>
<evidence type="ECO:0000313" key="1">
    <source>
        <dbReference type="EMBL" id="SNB79313.1"/>
    </source>
</evidence>
<keyword evidence="2" id="KW-1185">Reference proteome</keyword>
<dbReference type="OrthoDB" id="8241931at2"/>
<dbReference type="Pfam" id="PF05489">
    <property type="entry name" value="Phage_tail_X"/>
    <property type="match status" value="1"/>
</dbReference>
<accession>A0A212S2C7</accession>
<proteinExistence type="predicted"/>
<dbReference type="InterPro" id="IPR008861">
    <property type="entry name" value="GpX-like"/>
</dbReference>
<dbReference type="AlphaFoldDB" id="A0A212S2C7"/>